<dbReference type="GO" id="GO:0005524">
    <property type="term" value="F:ATP binding"/>
    <property type="evidence" value="ECO:0007669"/>
    <property type="project" value="UniProtKB-KW"/>
</dbReference>
<dbReference type="SUPFAM" id="SSF47323">
    <property type="entry name" value="Anticodon-binding domain of a subclass of class I aminoacyl-tRNA synthetases"/>
    <property type="match status" value="1"/>
</dbReference>
<accession>A0A8H7SDL8</accession>
<dbReference type="InterPro" id="IPR004493">
    <property type="entry name" value="Leu-tRNA-synth_Ia_arc/euk"/>
</dbReference>
<evidence type="ECO:0000256" key="1">
    <source>
        <dbReference type="ARBA" id="ARBA00004496"/>
    </source>
</evidence>
<dbReference type="CDD" id="cd00812">
    <property type="entry name" value="LeuRS_core"/>
    <property type="match status" value="1"/>
</dbReference>
<dbReference type="GO" id="GO:0006429">
    <property type="term" value="P:leucyl-tRNA aminoacylation"/>
    <property type="evidence" value="ECO:0007669"/>
    <property type="project" value="InterPro"/>
</dbReference>
<dbReference type="InterPro" id="IPR011989">
    <property type="entry name" value="ARM-like"/>
</dbReference>
<dbReference type="Gene3D" id="3.40.50.620">
    <property type="entry name" value="HUPs"/>
    <property type="match status" value="1"/>
</dbReference>
<dbReference type="PANTHER" id="PTHR45794:SF1">
    <property type="entry name" value="LEUCINE--TRNA LIGASE, CYTOPLASMIC"/>
    <property type="match status" value="1"/>
</dbReference>
<feature type="region of interest" description="Disordered" evidence="12">
    <location>
        <begin position="289"/>
        <end position="312"/>
    </location>
</feature>
<dbReference type="NCBIfam" id="TIGR00395">
    <property type="entry name" value="leuS_arch"/>
    <property type="match status" value="1"/>
</dbReference>
<evidence type="ECO:0000259" key="13">
    <source>
        <dbReference type="Pfam" id="PF00133"/>
    </source>
</evidence>
<comment type="subcellular location">
    <subcellularLocation>
        <location evidence="1">Cytoplasm</location>
    </subcellularLocation>
</comment>
<dbReference type="SUPFAM" id="SSF48371">
    <property type="entry name" value="ARM repeat"/>
    <property type="match status" value="1"/>
</dbReference>
<dbReference type="InterPro" id="IPR055416">
    <property type="entry name" value="RBD_LARS1"/>
</dbReference>
<evidence type="ECO:0000256" key="6">
    <source>
        <dbReference type="ARBA" id="ARBA00022840"/>
    </source>
</evidence>
<dbReference type="InterPro" id="IPR002553">
    <property type="entry name" value="Clathrin/coatomer_adapt-like_N"/>
</dbReference>
<organism evidence="17 18">
    <name type="scientific">Circinella minor</name>
    <dbReference type="NCBI Taxonomy" id="1195481"/>
    <lineage>
        <taxon>Eukaryota</taxon>
        <taxon>Fungi</taxon>
        <taxon>Fungi incertae sedis</taxon>
        <taxon>Mucoromycota</taxon>
        <taxon>Mucoromycotina</taxon>
        <taxon>Mucoromycetes</taxon>
        <taxon>Mucorales</taxon>
        <taxon>Lichtheimiaceae</taxon>
        <taxon>Circinella</taxon>
    </lineage>
</organism>
<evidence type="ECO:0000313" key="17">
    <source>
        <dbReference type="EMBL" id="KAG2226366.1"/>
    </source>
</evidence>
<name>A0A8H7SDL8_9FUNG</name>
<evidence type="ECO:0000256" key="3">
    <source>
        <dbReference type="ARBA" id="ARBA00013164"/>
    </source>
</evidence>
<evidence type="ECO:0000259" key="15">
    <source>
        <dbReference type="Pfam" id="PF08264"/>
    </source>
</evidence>
<dbReference type="InterPro" id="IPR009080">
    <property type="entry name" value="tRNAsynth_Ia_anticodon-bd"/>
</dbReference>
<feature type="domain" description="Clathrin/coatomer adaptor adaptin-like N-terminal" evidence="14">
    <location>
        <begin position="57"/>
        <end position="608"/>
    </location>
</feature>
<feature type="region of interest" description="Disordered" evidence="12">
    <location>
        <begin position="1871"/>
        <end position="1894"/>
    </location>
</feature>
<dbReference type="EC" id="6.1.1.4" evidence="3"/>
<feature type="domain" description="Leucine--tRNA ligase RagD-binding" evidence="16">
    <location>
        <begin position="1770"/>
        <end position="1839"/>
    </location>
</feature>
<keyword evidence="7" id="KW-0648">Protein biosynthesis</keyword>
<dbReference type="InterPro" id="IPR009008">
    <property type="entry name" value="Val/Leu/Ile-tRNA-synth_edit"/>
</dbReference>
<feature type="region of interest" description="Disordered" evidence="12">
    <location>
        <begin position="753"/>
        <end position="823"/>
    </location>
</feature>
<reference evidence="17 18" key="1">
    <citation type="submission" date="2020-12" db="EMBL/GenBank/DDBJ databases">
        <title>Metabolic potential, ecology and presence of endohyphal bacteria is reflected in genomic diversity of Mucoromycotina.</title>
        <authorList>
            <person name="Muszewska A."/>
            <person name="Okrasinska A."/>
            <person name="Steczkiewicz K."/>
            <person name="Drgas O."/>
            <person name="Orlowska M."/>
            <person name="Perlinska-Lenart U."/>
            <person name="Aleksandrzak-Piekarczyk T."/>
            <person name="Szatraj K."/>
            <person name="Zielenkiewicz U."/>
            <person name="Pilsyk S."/>
            <person name="Malc E."/>
            <person name="Mieczkowski P."/>
            <person name="Kruszewska J.S."/>
            <person name="Biernat P."/>
            <person name="Pawlowska J."/>
        </authorList>
    </citation>
    <scope>NUCLEOTIDE SEQUENCE [LARGE SCALE GENOMIC DNA]</scope>
    <source>
        <strain evidence="17 18">CBS 142.35</strain>
    </source>
</reference>
<evidence type="ECO:0000313" key="18">
    <source>
        <dbReference type="Proteomes" id="UP000646827"/>
    </source>
</evidence>
<feature type="coiled-coil region" evidence="11">
    <location>
        <begin position="1730"/>
        <end position="1757"/>
    </location>
</feature>
<comment type="caution">
    <text evidence="17">The sequence shown here is derived from an EMBL/GenBank/DDBJ whole genome shotgun (WGS) entry which is preliminary data.</text>
</comment>
<evidence type="ECO:0000256" key="5">
    <source>
        <dbReference type="ARBA" id="ARBA00022741"/>
    </source>
</evidence>
<feature type="domain" description="Aminoacyl-tRNA synthetase class Ia" evidence="13">
    <location>
        <begin position="870"/>
        <end position="940"/>
    </location>
</feature>
<dbReference type="SUPFAM" id="SSF50677">
    <property type="entry name" value="ValRS/IleRS/LeuRS editing domain"/>
    <property type="match status" value="1"/>
</dbReference>
<dbReference type="Pfam" id="PF08264">
    <property type="entry name" value="Anticodon_1"/>
    <property type="match status" value="1"/>
</dbReference>
<dbReference type="Gene3D" id="3.90.740.10">
    <property type="entry name" value="Valyl/Leucyl/Isoleucyl-tRNA synthetase, editing domain"/>
    <property type="match status" value="1"/>
</dbReference>
<keyword evidence="5" id="KW-0547">Nucleotide-binding</keyword>
<keyword evidence="18" id="KW-1185">Reference proteome</keyword>
<dbReference type="InterPro" id="IPR002300">
    <property type="entry name" value="aa-tRNA-synth_Ia"/>
</dbReference>
<dbReference type="Proteomes" id="UP000646827">
    <property type="component" value="Unassembled WGS sequence"/>
</dbReference>
<dbReference type="EMBL" id="JAEPRB010000017">
    <property type="protein sequence ID" value="KAG2226366.1"/>
    <property type="molecule type" value="Genomic_DNA"/>
</dbReference>
<evidence type="ECO:0000256" key="2">
    <source>
        <dbReference type="ARBA" id="ARBA00005594"/>
    </source>
</evidence>
<dbReference type="GO" id="GO:0004823">
    <property type="term" value="F:leucine-tRNA ligase activity"/>
    <property type="evidence" value="ECO:0007669"/>
    <property type="project" value="UniProtKB-EC"/>
</dbReference>
<protein>
    <recommendedName>
        <fullName evidence="3">leucine--tRNA ligase</fullName>
        <ecNumber evidence="3">6.1.1.4</ecNumber>
    </recommendedName>
    <alternativeName>
        <fullName evidence="9">Leucyl-tRNA synthetase</fullName>
    </alternativeName>
</protein>
<evidence type="ECO:0000256" key="12">
    <source>
        <dbReference type="SAM" id="MobiDB-lite"/>
    </source>
</evidence>
<comment type="similarity">
    <text evidence="2">Belongs to the class-I aminoacyl-tRNA synthetase family.</text>
</comment>
<evidence type="ECO:0000256" key="10">
    <source>
        <dbReference type="ARBA" id="ARBA00047469"/>
    </source>
</evidence>
<feature type="compositionally biased region" description="Acidic residues" evidence="12">
    <location>
        <begin position="299"/>
        <end position="312"/>
    </location>
</feature>
<dbReference type="InterPro" id="IPR016024">
    <property type="entry name" value="ARM-type_fold"/>
</dbReference>
<evidence type="ECO:0000256" key="8">
    <source>
        <dbReference type="ARBA" id="ARBA00023146"/>
    </source>
</evidence>
<evidence type="ECO:0000259" key="14">
    <source>
        <dbReference type="Pfam" id="PF01602"/>
    </source>
</evidence>
<feature type="compositionally biased region" description="Polar residues" evidence="12">
    <location>
        <begin position="1883"/>
        <end position="1894"/>
    </location>
</feature>
<dbReference type="GO" id="GO:0006886">
    <property type="term" value="P:intracellular protein transport"/>
    <property type="evidence" value="ECO:0007669"/>
    <property type="project" value="InterPro"/>
</dbReference>
<sequence>MEVSDYINKAMTFAENAAKLSQKMSQGLVDNAREFGFPAAGDSGAQYFDTSEEKMRNIKRQLDSRNDREKLDGLKRLIAMISKGRDVSEFFPDVVKNVVSQNIEVRKLVYIYLLRYAEQEPDLALLSINSFQKDLSDKNQIIRAMALRVMSGIRVPVISPIVLLGIKKCSTDSSAYVRKAAAHAIPKCYSLDASQKDALIEIIASLLKDRSTITIGSTIMAFNEVCPNRFDLIHPCFRKLCGLLADCDEWGQMAILGVMLRYGRSQFLNPNPHGEDQSREPPKEMRVVKRDDRHFYTDSETDEDSTAENGTEVDDIVQLDEDHELLLKSCIPLLQSRNSGVVLAVARLFYHLAPAVEAQKIAKPLVRLLRNHREMQYVVLKNIAVMATSRPYLFEPYFQQFYVRSAEPVFIRDIKLDILTSICSESNIYTLLNEFQQYVKSPNKDFVAATIQAIGRCATNVTAGADRCMRLLMKLLHSTNEIVVAESVIVVTRLLQTCDENRLKSVIALAKLLDTIHVPMARANIIWLIGQHAETLPKVGPDVLRQAVKSFTAETNVTKLQVLTLSAKLICLNPDHPTLNTLNQYVLNLARYDPSYDVRDRARFLRALTIPQHNQEQQQQPGLNALKEHAKRILFSDKEPPALDGEVSTEYTIGSLSLLANQALPDYEPLDDYPEEQPDPSVRDVEELEGWAGSRTMVVEQGFGSDSFESRYRETGMASTALSGIEATGFHGGYAGGAAKKKGDDYDLDAFYEDTSDEYDDSSEDDSDDDEEENSDEDEESSEYTDDDSGESEEDDDDSSSDPDDKHPPPMQRPNGNHERATKGAYIENATAKRDALRALESKARQLWDETKAFEIDAPTIEEHANSTDMHELYPKYMACMAYPYMNGRLHLGHAFTLSKVEFAIAYERMKGKRALFPQGFHVTGMPIKACADKLLREMELFGKSFENYDEAALAKDLSEKAEVNKNVKSKVAAKTGNVTYQFQIMEQLGIPREEIHKFADPYYWTTFFPPHAMKDLDAFGSKIDWRRSFITTDANPYYDAFVRWQMNTLKLKNKVKFGERYTIYSIKDQQPCMDHDRQSGEALGPQEYTALKMTVLDWSDKAKEVLGQVKELEGKNVHMVAATLRPETMYGQTNCFVGNDITYGIYNVNDKDAFLITERAARNMAHQKIYAQEGVINKLAEIKGADIVGTKIKAPLSTYEHVYVLPMDNVSPTKGTGVVTSVPSDSPDDFATVNDLKKKPEYYKIKAEWIADYDPVPILETPSYGTLTALTLCKELKINSQKDVNQLAKAKELAYKESFYQGTMVIGKYKGEKVQDAKPKIKDELIKAGEAFVYNEPEGLIMSRSGDECIVALMDQWYLDYGEDNWKAETKKCLERSNTFTNETRHQFEQTLDWLNQWACARSFGLGTKLPWDTQYLVESLSDSTIYMAYYTVAHLLHGGSLDGSKVGPLGIRPEQMTDEVWSYIFKLGPYPADCGIPQASLDKMQREFDYFYPLDVRVSGKDLIPNHLTFFLYNHTAMFPEDKWPLGIRSNGHLLLDSKKMSKSTGNFLTVADAVEKYGADAARFALADAGDTVEDANFEDSTANAAILRLFTLLEWCEEQIAKVDSLRTGEYSFYDKVFINELNKLLKATDEAYAATYYRDALKYGVFEFQAARDHYQQACLESGMHKDLVLKYIELQTLTLAPVCPHWSEHVWRDILKKEGTVTSVTFPQPSAPVDESILEAAEYIRRTIKSIRDAEINLQKKKKKGKQVESNYNPNAAKSLKIFVANKFPEWEEEILALAKTGYDEATGKFDDVKVRQALGSKGLLKNKRVMPFYQAQKRIIENTGVSAFDRALKFDEIAILETAQSEFKRALGFSPIHIIKVEDASEEDKRAADNSAPGNPSFSFKNE</sequence>
<dbReference type="Pfam" id="PF00133">
    <property type="entry name" value="tRNA-synt_1"/>
    <property type="match status" value="2"/>
</dbReference>
<gene>
    <name evidence="17" type="ORF">INT45_000534</name>
</gene>
<feature type="compositionally biased region" description="Acidic residues" evidence="12">
    <location>
        <begin position="753"/>
        <end position="802"/>
    </location>
</feature>
<dbReference type="NCBIfam" id="NF008957">
    <property type="entry name" value="PRK12300.1"/>
    <property type="match status" value="1"/>
</dbReference>
<keyword evidence="8" id="KW-0030">Aminoacyl-tRNA synthetase</keyword>
<keyword evidence="11" id="KW-0175">Coiled coil</keyword>
<evidence type="ECO:0000256" key="11">
    <source>
        <dbReference type="SAM" id="Coils"/>
    </source>
</evidence>
<dbReference type="InterPro" id="IPR014729">
    <property type="entry name" value="Rossmann-like_a/b/a_fold"/>
</dbReference>
<dbReference type="Pfam" id="PF01602">
    <property type="entry name" value="Adaptin_N"/>
    <property type="match status" value="1"/>
</dbReference>
<dbReference type="InterPro" id="IPR013155">
    <property type="entry name" value="M/V/L/I-tRNA-synth_anticd-bd"/>
</dbReference>
<dbReference type="FunFam" id="3.90.740.10:FF:000001">
    <property type="entry name" value="Leucine--tRNA ligase, cytoplasmic"/>
    <property type="match status" value="1"/>
</dbReference>
<evidence type="ECO:0000259" key="16">
    <source>
        <dbReference type="Pfam" id="PF24810"/>
    </source>
</evidence>
<evidence type="ECO:0000256" key="9">
    <source>
        <dbReference type="ARBA" id="ARBA00030520"/>
    </source>
</evidence>
<dbReference type="GO" id="GO:0002161">
    <property type="term" value="F:aminoacyl-tRNA deacylase activity"/>
    <property type="evidence" value="ECO:0007669"/>
    <property type="project" value="InterPro"/>
</dbReference>
<dbReference type="GO" id="GO:0030117">
    <property type="term" value="C:membrane coat"/>
    <property type="evidence" value="ECO:0007669"/>
    <property type="project" value="InterPro"/>
</dbReference>
<dbReference type="PANTHER" id="PTHR45794">
    <property type="entry name" value="LEUCYL-TRNA SYNTHETASE"/>
    <property type="match status" value="1"/>
</dbReference>
<proteinExistence type="inferred from homology"/>
<comment type="catalytic activity">
    <reaction evidence="10">
        <text>tRNA(Leu) + L-leucine + ATP = L-leucyl-tRNA(Leu) + AMP + diphosphate</text>
        <dbReference type="Rhea" id="RHEA:11688"/>
        <dbReference type="Rhea" id="RHEA-COMP:9613"/>
        <dbReference type="Rhea" id="RHEA-COMP:9622"/>
        <dbReference type="ChEBI" id="CHEBI:30616"/>
        <dbReference type="ChEBI" id="CHEBI:33019"/>
        <dbReference type="ChEBI" id="CHEBI:57427"/>
        <dbReference type="ChEBI" id="CHEBI:78442"/>
        <dbReference type="ChEBI" id="CHEBI:78494"/>
        <dbReference type="ChEBI" id="CHEBI:456215"/>
        <dbReference type="EC" id="6.1.1.4"/>
    </reaction>
</comment>
<feature type="domain" description="Methionyl/Valyl/Leucyl/Isoleucyl-tRNA synthetase anticodon-binding" evidence="15">
    <location>
        <begin position="1619"/>
        <end position="1754"/>
    </location>
</feature>
<dbReference type="Pfam" id="PF24810">
    <property type="entry name" value="RBD_LARS1"/>
    <property type="match status" value="1"/>
</dbReference>
<dbReference type="CDD" id="cd07959">
    <property type="entry name" value="Anticodon_Ia_Leu_AEc"/>
    <property type="match status" value="1"/>
</dbReference>
<evidence type="ECO:0000256" key="7">
    <source>
        <dbReference type="ARBA" id="ARBA00022917"/>
    </source>
</evidence>
<dbReference type="SUPFAM" id="SSF52374">
    <property type="entry name" value="Nucleotidylyl transferase"/>
    <property type="match status" value="1"/>
</dbReference>
<dbReference type="OrthoDB" id="10249672at2759"/>
<feature type="domain" description="Aminoacyl-tRNA synthetase class Ia" evidence="13">
    <location>
        <begin position="1013"/>
        <end position="1581"/>
    </location>
</feature>
<dbReference type="GO" id="GO:0016192">
    <property type="term" value="P:vesicle-mediated transport"/>
    <property type="evidence" value="ECO:0007669"/>
    <property type="project" value="InterPro"/>
</dbReference>
<evidence type="ECO:0000256" key="4">
    <source>
        <dbReference type="ARBA" id="ARBA00022598"/>
    </source>
</evidence>
<dbReference type="Gene3D" id="1.25.10.10">
    <property type="entry name" value="Leucine-rich Repeat Variant"/>
    <property type="match status" value="1"/>
</dbReference>
<keyword evidence="6" id="KW-0067">ATP-binding</keyword>
<keyword evidence="4" id="KW-0436">Ligase</keyword>